<reference evidence="1 2" key="1">
    <citation type="submission" date="2020-01" db="EMBL/GenBank/DDBJ databases">
        <title>Whole genome sequence of Heliobacterium gestii DSM 11169.</title>
        <authorList>
            <person name="Kyndt J.A."/>
            <person name="Meyer T.E."/>
        </authorList>
    </citation>
    <scope>NUCLEOTIDE SEQUENCE [LARGE SCALE GENOMIC DNA]</scope>
    <source>
        <strain evidence="1 2">DSM 11169</strain>
    </source>
</reference>
<dbReference type="InterPro" id="IPR026413">
    <property type="entry name" value="CXXX_rpt_assoc"/>
</dbReference>
<sequence>MRNQEDWKACRTCKKHGKKELVGQVTPEERDEIRFLYERKNGLLELSLTLNKLPEQELENSGLYHKLVHDISDISARFQRWWDEKSQTYRWKNVDGGSWEIDFDSCNIFLRQ</sequence>
<dbReference type="Proteomes" id="UP000471031">
    <property type="component" value="Unassembled WGS sequence"/>
</dbReference>
<evidence type="ECO:0000313" key="2">
    <source>
        <dbReference type="Proteomes" id="UP000471031"/>
    </source>
</evidence>
<dbReference type="RefSeq" id="WP_161261767.1">
    <property type="nucleotide sequence ID" value="NZ_JAFBDC010000005.1"/>
</dbReference>
<dbReference type="NCBIfam" id="TIGR04116">
    <property type="entry name" value="CXXX_rpt_assoc"/>
    <property type="match status" value="1"/>
</dbReference>
<comment type="caution">
    <text evidence="1">The sequence shown here is derived from an EMBL/GenBank/DDBJ whole genome shotgun (WGS) entry which is preliminary data.</text>
</comment>
<protein>
    <submittedName>
        <fullName evidence="1">CXXX repeat peptide modification system protein</fullName>
    </submittedName>
</protein>
<keyword evidence="2" id="KW-1185">Reference proteome</keyword>
<dbReference type="OrthoDB" id="1073228at2"/>
<evidence type="ECO:0000313" key="1">
    <source>
        <dbReference type="EMBL" id="MZP43207.1"/>
    </source>
</evidence>
<proteinExistence type="predicted"/>
<name>A0A845L8Y8_HELGE</name>
<gene>
    <name evidence="1" type="ORF">GTO89_09170</name>
</gene>
<dbReference type="AlphaFoldDB" id="A0A845L8Y8"/>
<accession>A0A845L8Y8</accession>
<dbReference type="EMBL" id="WXEX01000006">
    <property type="protein sequence ID" value="MZP43207.1"/>
    <property type="molecule type" value="Genomic_DNA"/>
</dbReference>
<organism evidence="1 2">
    <name type="scientific">Heliomicrobium gestii</name>
    <name type="common">Heliobacterium gestii</name>
    <dbReference type="NCBI Taxonomy" id="2699"/>
    <lineage>
        <taxon>Bacteria</taxon>
        <taxon>Bacillati</taxon>
        <taxon>Bacillota</taxon>
        <taxon>Clostridia</taxon>
        <taxon>Eubacteriales</taxon>
        <taxon>Heliobacteriaceae</taxon>
        <taxon>Heliomicrobium</taxon>
    </lineage>
</organism>